<gene>
    <name evidence="2" type="ORF">AMAG_08838</name>
</gene>
<feature type="region of interest" description="Disordered" evidence="1">
    <location>
        <begin position="268"/>
        <end position="296"/>
    </location>
</feature>
<organism evidence="2 3">
    <name type="scientific">Allomyces macrogynus (strain ATCC 38327)</name>
    <name type="common">Allomyces javanicus var. macrogynus</name>
    <dbReference type="NCBI Taxonomy" id="578462"/>
    <lineage>
        <taxon>Eukaryota</taxon>
        <taxon>Fungi</taxon>
        <taxon>Fungi incertae sedis</taxon>
        <taxon>Blastocladiomycota</taxon>
        <taxon>Blastocladiomycetes</taxon>
        <taxon>Blastocladiales</taxon>
        <taxon>Blastocladiaceae</taxon>
        <taxon>Allomyces</taxon>
    </lineage>
</organism>
<reference evidence="3" key="2">
    <citation type="submission" date="2009-11" db="EMBL/GenBank/DDBJ databases">
        <title>The Genome Sequence of Allomyces macrogynus strain ATCC 38327.</title>
        <authorList>
            <consortium name="The Broad Institute Genome Sequencing Platform"/>
            <person name="Russ C."/>
            <person name="Cuomo C."/>
            <person name="Shea T."/>
            <person name="Young S.K."/>
            <person name="Zeng Q."/>
            <person name="Koehrsen M."/>
            <person name="Haas B."/>
            <person name="Borodovsky M."/>
            <person name="Guigo R."/>
            <person name="Alvarado L."/>
            <person name="Berlin A."/>
            <person name="Borenstein D."/>
            <person name="Chen Z."/>
            <person name="Engels R."/>
            <person name="Freedman E."/>
            <person name="Gellesch M."/>
            <person name="Goldberg J."/>
            <person name="Griggs A."/>
            <person name="Gujja S."/>
            <person name="Heiman D."/>
            <person name="Hepburn T."/>
            <person name="Howarth C."/>
            <person name="Jen D."/>
            <person name="Larson L."/>
            <person name="Lewis B."/>
            <person name="Mehta T."/>
            <person name="Park D."/>
            <person name="Pearson M."/>
            <person name="Roberts A."/>
            <person name="Saif S."/>
            <person name="Shenoy N."/>
            <person name="Sisk P."/>
            <person name="Stolte C."/>
            <person name="Sykes S."/>
            <person name="Walk T."/>
            <person name="White J."/>
            <person name="Yandava C."/>
            <person name="Burger G."/>
            <person name="Gray M.W."/>
            <person name="Holland P.W.H."/>
            <person name="King N."/>
            <person name="Lang F.B.F."/>
            <person name="Roger A.J."/>
            <person name="Ruiz-Trillo I."/>
            <person name="Lander E."/>
            <person name="Nusbaum C."/>
        </authorList>
    </citation>
    <scope>NUCLEOTIDE SEQUENCE [LARGE SCALE GENOMIC DNA]</scope>
    <source>
        <strain evidence="3">ATCC 38327</strain>
    </source>
</reference>
<reference evidence="2 3" key="1">
    <citation type="submission" date="2009-11" db="EMBL/GenBank/DDBJ databases">
        <title>Annotation of Allomyces macrogynus ATCC 38327.</title>
        <authorList>
            <consortium name="The Broad Institute Genome Sequencing Platform"/>
            <person name="Russ C."/>
            <person name="Cuomo C."/>
            <person name="Burger G."/>
            <person name="Gray M.W."/>
            <person name="Holland P.W.H."/>
            <person name="King N."/>
            <person name="Lang F.B.F."/>
            <person name="Roger A.J."/>
            <person name="Ruiz-Trillo I."/>
            <person name="Young S.K."/>
            <person name="Zeng Q."/>
            <person name="Gargeya S."/>
            <person name="Fitzgerald M."/>
            <person name="Haas B."/>
            <person name="Abouelleil A."/>
            <person name="Alvarado L."/>
            <person name="Arachchi H.M."/>
            <person name="Berlin A."/>
            <person name="Chapman S.B."/>
            <person name="Gearin G."/>
            <person name="Goldberg J."/>
            <person name="Griggs A."/>
            <person name="Gujja S."/>
            <person name="Hansen M."/>
            <person name="Heiman D."/>
            <person name="Howarth C."/>
            <person name="Larimer J."/>
            <person name="Lui A."/>
            <person name="MacDonald P.J.P."/>
            <person name="McCowen C."/>
            <person name="Montmayeur A."/>
            <person name="Murphy C."/>
            <person name="Neiman D."/>
            <person name="Pearson M."/>
            <person name="Priest M."/>
            <person name="Roberts A."/>
            <person name="Saif S."/>
            <person name="Shea T."/>
            <person name="Sisk P."/>
            <person name="Stolte C."/>
            <person name="Sykes S."/>
            <person name="Wortman J."/>
            <person name="Nusbaum C."/>
            <person name="Birren B."/>
        </authorList>
    </citation>
    <scope>NUCLEOTIDE SEQUENCE [LARGE SCALE GENOMIC DNA]</scope>
    <source>
        <strain evidence="2 3">ATCC 38327</strain>
    </source>
</reference>
<dbReference type="VEuPathDB" id="FungiDB:AMAG_08838"/>
<keyword evidence="3" id="KW-1185">Reference proteome</keyword>
<evidence type="ECO:0000313" key="3">
    <source>
        <dbReference type="Proteomes" id="UP000054350"/>
    </source>
</evidence>
<dbReference type="EMBL" id="GG745343">
    <property type="protein sequence ID" value="KNE63755.1"/>
    <property type="molecule type" value="Genomic_DNA"/>
</dbReference>
<sequence>MASSHTARSNGRHAAPSRQPSARDVAPPRPATKRKTPSPPPKAAVNRLVPEADRSWAAFRDDVVFQDRTMHGVYGMATGTSAIRHDLIDEHVLTDLAAVFHDFDWDLSDRSDSRRLRSMLHDWLRKYDQRLCLDQCKSVLETYWEHIDQGSSQDELANAIAPLDGGASFAFVTVLDRYLVVGVVGDIHVTIGYLDAHGKRYLHPTRIHPTPLDLDWLECGGGEVALGTEAVAAVNQRVVKTPHVRALDADIATGAKIKEAVAKKHLVSGSAATKPSTSTGGALRRSGDSGNGASAASSTASLVIPPAADGSAPLQVRRASYALAALESNPRSALAETGAIGTEAAVNRHDRFVHDPDMLTGLPSLGAIPAPLRQILAARPVTHPGGLMGGFFYKISPNLFPLAPKIEIVPLDLKLDWGITMYPSPGAIRGLFLPHDDVLSVQEDGMPRARRRAEDRITPIPRGLPTDRDVSAVTLAKLKRNTMVDIARDVCVKCNLPGALVMRVYGVVAVDQQPKRSRLVID</sequence>
<accession>A0A0L0SMZ5</accession>
<dbReference type="AlphaFoldDB" id="A0A0L0SMZ5"/>
<evidence type="ECO:0000256" key="1">
    <source>
        <dbReference type="SAM" id="MobiDB-lite"/>
    </source>
</evidence>
<name>A0A0L0SMZ5_ALLM3</name>
<proteinExistence type="predicted"/>
<feature type="region of interest" description="Disordered" evidence="1">
    <location>
        <begin position="1"/>
        <end position="47"/>
    </location>
</feature>
<protein>
    <submittedName>
        <fullName evidence="2">Uncharacterized protein</fullName>
    </submittedName>
</protein>
<dbReference type="Proteomes" id="UP000054350">
    <property type="component" value="Unassembled WGS sequence"/>
</dbReference>
<evidence type="ECO:0000313" key="2">
    <source>
        <dbReference type="EMBL" id="KNE63755.1"/>
    </source>
</evidence>
<dbReference type="OrthoDB" id="5545488at2759"/>
<feature type="compositionally biased region" description="Polar residues" evidence="1">
    <location>
        <begin position="270"/>
        <end position="280"/>
    </location>
</feature>